<keyword evidence="5" id="KW-0175">Coiled coil</keyword>
<dbReference type="InterPro" id="IPR027640">
    <property type="entry name" value="Kinesin-like_fam"/>
</dbReference>
<dbReference type="GO" id="GO:0007018">
    <property type="term" value="P:microtubule-based movement"/>
    <property type="evidence" value="ECO:0007669"/>
    <property type="project" value="InterPro"/>
</dbReference>
<accession>A0AAD1XB05</accession>
<dbReference type="SMART" id="SM00129">
    <property type="entry name" value="KISc"/>
    <property type="match status" value="1"/>
</dbReference>
<feature type="domain" description="Kinesin motor" evidence="7">
    <location>
        <begin position="11"/>
        <end position="345"/>
    </location>
</feature>
<evidence type="ECO:0000313" key="8">
    <source>
        <dbReference type="EMBL" id="CAI2364336.1"/>
    </source>
</evidence>
<dbReference type="AlphaFoldDB" id="A0AAD1XB05"/>
<dbReference type="Gene3D" id="3.40.850.10">
    <property type="entry name" value="Kinesin motor domain"/>
    <property type="match status" value="1"/>
</dbReference>
<evidence type="ECO:0000256" key="3">
    <source>
        <dbReference type="ARBA" id="ARBA00022741"/>
    </source>
</evidence>
<dbReference type="PROSITE" id="PS50067">
    <property type="entry name" value="KINESIN_MOTOR_2"/>
    <property type="match status" value="1"/>
</dbReference>
<evidence type="ECO:0000259" key="7">
    <source>
        <dbReference type="PROSITE" id="PS50067"/>
    </source>
</evidence>
<dbReference type="InterPro" id="IPR001752">
    <property type="entry name" value="Kinesin_motor_dom"/>
</dbReference>
<keyword evidence="6" id="KW-0505">Motor protein</keyword>
<dbReference type="Proteomes" id="UP001295684">
    <property type="component" value="Unassembled WGS sequence"/>
</dbReference>
<reference evidence="8" key="1">
    <citation type="submission" date="2023-07" db="EMBL/GenBank/DDBJ databases">
        <authorList>
            <consortium name="AG Swart"/>
            <person name="Singh M."/>
            <person name="Singh A."/>
            <person name="Seah K."/>
            <person name="Emmerich C."/>
        </authorList>
    </citation>
    <scope>NUCLEOTIDE SEQUENCE</scope>
    <source>
        <strain evidence="8">DP1</strain>
    </source>
</reference>
<gene>
    <name evidence="8" type="ORF">ECRASSUSDP1_LOCUS5679</name>
</gene>
<comment type="caution">
    <text evidence="8">The sequence shown here is derived from an EMBL/GenBank/DDBJ whole genome shotgun (WGS) entry which is preliminary data.</text>
</comment>
<evidence type="ECO:0000313" key="9">
    <source>
        <dbReference type="Proteomes" id="UP001295684"/>
    </source>
</evidence>
<comment type="subcellular location">
    <subcellularLocation>
        <location evidence="1">Cytoplasm</location>
    </subcellularLocation>
</comment>
<dbReference type="GO" id="GO:0008017">
    <property type="term" value="F:microtubule binding"/>
    <property type="evidence" value="ECO:0007669"/>
    <property type="project" value="InterPro"/>
</dbReference>
<name>A0AAD1XB05_EUPCR</name>
<keyword evidence="2" id="KW-0963">Cytoplasm</keyword>
<dbReference type="PANTHER" id="PTHR47969:SF15">
    <property type="entry name" value="CHROMOSOME-ASSOCIATED KINESIN KIF4A-RELATED"/>
    <property type="match status" value="1"/>
</dbReference>
<evidence type="ECO:0000256" key="1">
    <source>
        <dbReference type="ARBA" id="ARBA00004496"/>
    </source>
</evidence>
<dbReference type="GO" id="GO:0007052">
    <property type="term" value="P:mitotic spindle organization"/>
    <property type="evidence" value="ECO:0007669"/>
    <property type="project" value="TreeGrafter"/>
</dbReference>
<dbReference type="PANTHER" id="PTHR47969">
    <property type="entry name" value="CHROMOSOME-ASSOCIATED KINESIN KIF4A-RELATED"/>
    <property type="match status" value="1"/>
</dbReference>
<comment type="similarity">
    <text evidence="6">Belongs to the TRAFAC class myosin-kinesin ATPase superfamily. Kinesin family.</text>
</comment>
<dbReference type="PRINTS" id="PR00380">
    <property type="entry name" value="KINESINHEAVY"/>
</dbReference>
<dbReference type="GO" id="GO:0003777">
    <property type="term" value="F:microtubule motor activity"/>
    <property type="evidence" value="ECO:0007669"/>
    <property type="project" value="InterPro"/>
</dbReference>
<organism evidence="8 9">
    <name type="scientific">Euplotes crassus</name>
    <dbReference type="NCBI Taxonomy" id="5936"/>
    <lineage>
        <taxon>Eukaryota</taxon>
        <taxon>Sar</taxon>
        <taxon>Alveolata</taxon>
        <taxon>Ciliophora</taxon>
        <taxon>Intramacronucleata</taxon>
        <taxon>Spirotrichea</taxon>
        <taxon>Hypotrichia</taxon>
        <taxon>Euplotida</taxon>
        <taxon>Euplotidae</taxon>
        <taxon>Moneuplotes</taxon>
    </lineage>
</organism>
<dbReference type="Pfam" id="PF00225">
    <property type="entry name" value="Kinesin"/>
    <property type="match status" value="1"/>
</dbReference>
<dbReference type="GO" id="GO:0005524">
    <property type="term" value="F:ATP binding"/>
    <property type="evidence" value="ECO:0007669"/>
    <property type="project" value="UniProtKB-UniRule"/>
</dbReference>
<dbReference type="InterPro" id="IPR036961">
    <property type="entry name" value="Kinesin_motor_dom_sf"/>
</dbReference>
<feature type="binding site" evidence="6">
    <location>
        <begin position="99"/>
        <end position="106"/>
    </location>
    <ligand>
        <name>ATP</name>
        <dbReference type="ChEBI" id="CHEBI:30616"/>
    </ligand>
</feature>
<evidence type="ECO:0000256" key="6">
    <source>
        <dbReference type="PROSITE-ProRule" id="PRU00283"/>
    </source>
</evidence>
<proteinExistence type="inferred from homology"/>
<keyword evidence="4 6" id="KW-0067">ATP-binding</keyword>
<dbReference type="SUPFAM" id="SSF52540">
    <property type="entry name" value="P-loop containing nucleoside triphosphate hydrolases"/>
    <property type="match status" value="1"/>
</dbReference>
<dbReference type="EMBL" id="CAMPGE010005484">
    <property type="protein sequence ID" value="CAI2364336.1"/>
    <property type="molecule type" value="Genomic_DNA"/>
</dbReference>
<dbReference type="InterPro" id="IPR027417">
    <property type="entry name" value="P-loop_NTPase"/>
</dbReference>
<evidence type="ECO:0000256" key="5">
    <source>
        <dbReference type="ARBA" id="ARBA00023054"/>
    </source>
</evidence>
<sequence length="501" mass="57218">MESASEENQERFRISIRMRPLNTREKILGAKQAVLVNEDHNKIYVHSSNNSASSGNLNEFTFDHVYGELSSQRQVYVDNVKPLVEDFCNGYNAAIFCYGQAGTGKTHNLQGVTDLPSLQGIIQRSANDIFTKVCEYPKILIKVSFFIIYSEQWYDLLQDHGESHWLKNGDYREAFFAGKYTATCASEVMEYHQKGINEACVWSTNMGGMATKNTHIFQITLDVIDKDGDNTIITNSTISFVDLPDSARINRAGIGRQRLKEMTRIECARRGLPLLLESLSKKSQEGIDNKKKIHIPYRNFKLTFYMKQALGNNCKTLILGTIGPADLNAEETLQTLKLLDEAKLIINYPRLVINAKSSVLTRLRAVAYCFANDEFPEKFFPDCIESDDFPTDPCIFLPKLAEYLDTKNGDEICTIKDTDIGIICKISYTNMKQVITDILTHIQPFKFNKLCQLVDNYEEEVQKPNYLEQLRLHYKHWKSDCPSEIHLKLKDIKTSLTFNPS</sequence>
<dbReference type="GO" id="GO:0005737">
    <property type="term" value="C:cytoplasm"/>
    <property type="evidence" value="ECO:0007669"/>
    <property type="project" value="UniProtKB-SubCell"/>
</dbReference>
<keyword evidence="3 6" id="KW-0547">Nucleotide-binding</keyword>
<evidence type="ECO:0000256" key="4">
    <source>
        <dbReference type="ARBA" id="ARBA00022840"/>
    </source>
</evidence>
<dbReference type="GO" id="GO:0051231">
    <property type="term" value="P:spindle elongation"/>
    <property type="evidence" value="ECO:0007669"/>
    <property type="project" value="TreeGrafter"/>
</dbReference>
<dbReference type="GO" id="GO:0005875">
    <property type="term" value="C:microtubule associated complex"/>
    <property type="evidence" value="ECO:0007669"/>
    <property type="project" value="TreeGrafter"/>
</dbReference>
<protein>
    <recommendedName>
        <fullName evidence="7">Kinesin motor domain-containing protein</fullName>
    </recommendedName>
</protein>
<evidence type="ECO:0000256" key="2">
    <source>
        <dbReference type="ARBA" id="ARBA00022490"/>
    </source>
</evidence>
<keyword evidence="9" id="KW-1185">Reference proteome</keyword>